<proteinExistence type="predicted"/>
<dbReference type="Proteomes" id="UP000609879">
    <property type="component" value="Unassembled WGS sequence"/>
</dbReference>
<keyword evidence="2" id="KW-1185">Reference proteome</keyword>
<accession>A0ABQ3Y7P9</accession>
<dbReference type="EMBL" id="BOMI01000090">
    <property type="protein sequence ID" value="GID76026.1"/>
    <property type="molecule type" value="Genomic_DNA"/>
</dbReference>
<comment type="caution">
    <text evidence="1">The sequence shown here is derived from an EMBL/GenBank/DDBJ whole genome shotgun (WGS) entry which is preliminary data.</text>
</comment>
<evidence type="ECO:0000313" key="1">
    <source>
        <dbReference type="EMBL" id="GID76026.1"/>
    </source>
</evidence>
<protein>
    <submittedName>
        <fullName evidence="1">Uncharacterized protein</fullName>
    </submittedName>
</protein>
<name>A0ABQ3Y7P9_9ACTN</name>
<organism evidence="1 2">
    <name type="scientific">Paractinoplanes deccanensis</name>
    <dbReference type="NCBI Taxonomy" id="113561"/>
    <lineage>
        <taxon>Bacteria</taxon>
        <taxon>Bacillati</taxon>
        <taxon>Actinomycetota</taxon>
        <taxon>Actinomycetes</taxon>
        <taxon>Micromonosporales</taxon>
        <taxon>Micromonosporaceae</taxon>
        <taxon>Paractinoplanes</taxon>
    </lineage>
</organism>
<gene>
    <name evidence="1" type="ORF">Ade02nite_46670</name>
</gene>
<reference evidence="1 2" key="1">
    <citation type="submission" date="2021-01" db="EMBL/GenBank/DDBJ databases">
        <title>Whole genome shotgun sequence of Actinoplanes deccanensis NBRC 13994.</title>
        <authorList>
            <person name="Komaki H."/>
            <person name="Tamura T."/>
        </authorList>
    </citation>
    <scope>NUCLEOTIDE SEQUENCE [LARGE SCALE GENOMIC DNA]</scope>
    <source>
        <strain evidence="1 2">NBRC 13994</strain>
    </source>
</reference>
<sequence length="86" mass="9415">MPGAGLGHPQADRRLVLPEPPQAEVLGVEGRTRLQIGQVTITQSILRSIDTSSSRGPNSIRTLGAFERQMPHLRDRHMVGWPHGTS</sequence>
<evidence type="ECO:0000313" key="2">
    <source>
        <dbReference type="Proteomes" id="UP000609879"/>
    </source>
</evidence>